<dbReference type="EMBL" id="HG725758">
    <property type="protein sequence ID" value="CDJ69581.1"/>
    <property type="molecule type" value="Genomic_DNA"/>
</dbReference>
<gene>
    <name evidence="3" type="ORF">ENH_00076640</name>
</gene>
<dbReference type="PANTHER" id="PTHR11127">
    <property type="entry name" value="60S RIBOSOMAL PROTEIN L14"/>
    <property type="match status" value="1"/>
</dbReference>
<proteinExistence type="predicted"/>
<evidence type="ECO:0000313" key="3">
    <source>
        <dbReference type="EMBL" id="CDJ69581.1"/>
    </source>
</evidence>
<dbReference type="PANTHER" id="PTHR11127:SF2">
    <property type="entry name" value="LARGE RIBOSOMAL SUBUNIT PROTEIN EL14"/>
    <property type="match status" value="1"/>
</dbReference>
<accession>U6N6S4</accession>
<dbReference type="Proteomes" id="UP000030754">
    <property type="component" value="Unassembled WGS sequence"/>
</dbReference>
<dbReference type="InterPro" id="IPR014722">
    <property type="entry name" value="Rib_uL2_dom2"/>
</dbReference>
<protein>
    <submittedName>
        <fullName evidence="3">60S ribosomal protein L14, putative</fullName>
    </submittedName>
</protein>
<evidence type="ECO:0000256" key="2">
    <source>
        <dbReference type="ARBA" id="ARBA00023274"/>
    </source>
</evidence>
<reference evidence="3" key="2">
    <citation type="submission" date="2013-10" db="EMBL/GenBank/DDBJ databases">
        <authorList>
            <person name="Aslett M."/>
        </authorList>
    </citation>
    <scope>NUCLEOTIDE SEQUENCE [LARGE SCALE GENOMIC DNA]</scope>
    <source>
        <strain evidence="3">Houghton</strain>
    </source>
</reference>
<dbReference type="InterPro" id="IPR008991">
    <property type="entry name" value="Translation_prot_SH3-like_sf"/>
</dbReference>
<dbReference type="GO" id="GO:0003723">
    <property type="term" value="F:RNA binding"/>
    <property type="evidence" value="ECO:0007669"/>
    <property type="project" value="InterPro"/>
</dbReference>
<dbReference type="GO" id="GO:0003735">
    <property type="term" value="F:structural constituent of ribosome"/>
    <property type="evidence" value="ECO:0007669"/>
    <property type="project" value="InterPro"/>
</dbReference>
<evidence type="ECO:0000313" key="4">
    <source>
        <dbReference type="Proteomes" id="UP000030754"/>
    </source>
</evidence>
<keyword evidence="4" id="KW-1185">Reference proteome</keyword>
<dbReference type="InterPro" id="IPR039660">
    <property type="entry name" value="Ribosomal_eL14"/>
</dbReference>
<dbReference type="GO" id="GO:0042273">
    <property type="term" value="P:ribosomal large subunit biogenesis"/>
    <property type="evidence" value="ECO:0007669"/>
    <property type="project" value="TreeGrafter"/>
</dbReference>
<dbReference type="CDD" id="cd23702">
    <property type="entry name" value="eL14"/>
    <property type="match status" value="1"/>
</dbReference>
<dbReference type="VEuPathDB" id="ToxoDB:ENH_00076640"/>
<dbReference type="RefSeq" id="XP_013438047.1">
    <property type="nucleotide sequence ID" value="XM_013582593.1"/>
</dbReference>
<keyword evidence="2" id="KW-0687">Ribonucleoprotein</keyword>
<name>U6N6S4_9EIME</name>
<dbReference type="Gene3D" id="2.30.30.30">
    <property type="match status" value="1"/>
</dbReference>
<dbReference type="SUPFAM" id="SSF50104">
    <property type="entry name" value="Translation proteins SH3-like domain"/>
    <property type="match status" value="1"/>
</dbReference>
<dbReference type="GO" id="GO:0022625">
    <property type="term" value="C:cytosolic large ribosomal subunit"/>
    <property type="evidence" value="ECO:0007669"/>
    <property type="project" value="TreeGrafter"/>
</dbReference>
<evidence type="ECO:0000256" key="1">
    <source>
        <dbReference type="ARBA" id="ARBA00022980"/>
    </source>
</evidence>
<dbReference type="OrthoDB" id="1875589at2759"/>
<organism evidence="3 4">
    <name type="scientific">Eimeria necatrix</name>
    <dbReference type="NCBI Taxonomy" id="51315"/>
    <lineage>
        <taxon>Eukaryota</taxon>
        <taxon>Sar</taxon>
        <taxon>Alveolata</taxon>
        <taxon>Apicomplexa</taxon>
        <taxon>Conoidasida</taxon>
        <taxon>Coccidia</taxon>
        <taxon>Eucoccidiorida</taxon>
        <taxon>Eimeriorina</taxon>
        <taxon>Eimeriidae</taxon>
        <taxon>Eimeria</taxon>
    </lineage>
</organism>
<dbReference type="AlphaFoldDB" id="U6N6S4"/>
<keyword evidence="1 3" id="KW-0689">Ribosomal protein</keyword>
<sequence>MALFRRFIEPGRLCVVQYGPDEGKLCIVVDIIDGNRILVDGAGVTG</sequence>
<reference evidence="3" key="1">
    <citation type="submission" date="2013-10" db="EMBL/GenBank/DDBJ databases">
        <title>Genomic analysis of the causative agents of coccidiosis in chickens.</title>
        <authorList>
            <person name="Reid A.J."/>
            <person name="Blake D."/>
            <person name="Billington K."/>
            <person name="Browne H."/>
            <person name="Dunn M."/>
            <person name="Hung S."/>
            <person name="Kawahara F."/>
            <person name="Miranda-Saavedra D."/>
            <person name="Mourier T."/>
            <person name="Nagra H."/>
            <person name="Otto T.D."/>
            <person name="Rawlings N."/>
            <person name="Sanchez A."/>
            <person name="Sanders M."/>
            <person name="Subramaniam C."/>
            <person name="Tay Y."/>
            <person name="Dear P."/>
            <person name="Doerig C."/>
            <person name="Gruber A."/>
            <person name="Parkinson J."/>
            <person name="Shirley M."/>
            <person name="Wan K.L."/>
            <person name="Berriman M."/>
            <person name="Tomley F."/>
            <person name="Pain A."/>
        </authorList>
    </citation>
    <scope>NUCLEOTIDE SEQUENCE [LARGE SCALE GENOMIC DNA]</scope>
    <source>
        <strain evidence="3">Houghton</strain>
    </source>
</reference>
<dbReference type="GeneID" id="25477794"/>